<keyword evidence="2" id="KW-1185">Reference proteome</keyword>
<dbReference type="Proteomes" id="UP000030145">
    <property type="component" value="Unassembled WGS sequence"/>
</dbReference>
<sequence>MKITWNIDGFQEMRKDPALRDQINGLARDVATRAGNGFEWDSQEFPDRYRAIVFTDTPRAMRVNARDNTLLKALGGGK</sequence>
<dbReference type="EMBL" id="JRVJ01000021">
    <property type="protein sequence ID" value="KGM18147.1"/>
    <property type="molecule type" value="Genomic_DNA"/>
</dbReference>
<proteinExistence type="predicted"/>
<reference evidence="1 2" key="1">
    <citation type="submission" date="2014-10" db="EMBL/GenBank/DDBJ databases">
        <title>Whole Genome sequence of Corynebacterium auriscanis strain CIP 106629.</title>
        <authorList>
            <person name="Hassan S.S."/>
            <person name="Jamal S.B."/>
            <person name="Tiwari S."/>
            <person name="Oliveira L.D.C."/>
            <person name="Souza F."/>
            <person name="Mariano D.C."/>
            <person name="Almeida S."/>
            <person name="Dorella F."/>
            <person name="Pereira F."/>
            <person name="Carvalho A."/>
            <person name="Leal C.A."/>
            <person name="Soares S.D.C."/>
            <person name="Figueiredo H.C."/>
            <person name="Silva A."/>
            <person name="Azevedo V.A."/>
        </authorList>
    </citation>
    <scope>NUCLEOTIDE SEQUENCE [LARGE SCALE GENOMIC DNA]</scope>
    <source>
        <strain evidence="1 2">CIP 106629</strain>
    </source>
</reference>
<dbReference type="RefSeq" id="WP_035115732.1">
    <property type="nucleotide sequence ID" value="NZ_CP047046.1"/>
</dbReference>
<name>A0A0A2DK45_9CORY</name>
<accession>A0A0A2DK45</accession>
<gene>
    <name evidence="1" type="ORF">MA47_09675</name>
</gene>
<organism evidence="1 2">
    <name type="scientific">Corynebacterium auriscanis</name>
    <dbReference type="NCBI Taxonomy" id="99807"/>
    <lineage>
        <taxon>Bacteria</taxon>
        <taxon>Bacillati</taxon>
        <taxon>Actinomycetota</taxon>
        <taxon>Actinomycetes</taxon>
        <taxon>Mycobacteriales</taxon>
        <taxon>Corynebacteriaceae</taxon>
        <taxon>Corynebacterium</taxon>
    </lineage>
</organism>
<comment type="caution">
    <text evidence="1">The sequence shown here is derived from an EMBL/GenBank/DDBJ whole genome shotgun (WGS) entry which is preliminary data.</text>
</comment>
<dbReference type="GeneID" id="300553300"/>
<evidence type="ECO:0000313" key="1">
    <source>
        <dbReference type="EMBL" id="KGM18147.1"/>
    </source>
</evidence>
<protein>
    <submittedName>
        <fullName evidence="1">Uncharacterized protein</fullName>
    </submittedName>
</protein>
<evidence type="ECO:0000313" key="2">
    <source>
        <dbReference type="Proteomes" id="UP000030145"/>
    </source>
</evidence>
<dbReference type="AlphaFoldDB" id="A0A0A2DK45"/>